<protein>
    <recommendedName>
        <fullName evidence="4">DUF3108 domain-containing protein</fullName>
    </recommendedName>
</protein>
<sequence>MRRLVPAALMSVGLAALSLPAAAQTATLTTRYDIRWLNFAPIGKAFMTLDVTNDSTYDAKISGRVLSADVAVTASGNVSGTRVLPETFATTVATSRRRQTIQMGMAAGNVKLAKVTPEPKPRPDRIELSPEHQRGILDPLSAAFMPMPQKDGKLGASACQRTLPVFEGSERFDIQLSYLRMASVEKGESDAYSGPAVVCRARYKAIAGHRESADYVAYFAKDPLIEVWLVPVAGTKMLVPYKTSVPTPFGTIVVEASRFKVEGPKT</sequence>
<dbReference type="InterPro" id="IPR021457">
    <property type="entry name" value="DUF3108"/>
</dbReference>
<dbReference type="Proteomes" id="UP000602745">
    <property type="component" value="Unassembled WGS sequence"/>
</dbReference>
<proteinExistence type="predicted"/>
<comment type="caution">
    <text evidence="2">The sequence shown here is derived from an EMBL/GenBank/DDBJ whole genome shotgun (WGS) entry which is preliminary data.</text>
</comment>
<evidence type="ECO:0008006" key="4">
    <source>
        <dbReference type="Google" id="ProtNLM"/>
    </source>
</evidence>
<dbReference type="EMBL" id="BMCP01000005">
    <property type="protein sequence ID" value="GGE51905.1"/>
    <property type="molecule type" value="Genomic_DNA"/>
</dbReference>
<name>A0A8J2YLQ0_9RHOB</name>
<dbReference type="Pfam" id="PF11306">
    <property type="entry name" value="DUF3108"/>
    <property type="match status" value="1"/>
</dbReference>
<evidence type="ECO:0000256" key="1">
    <source>
        <dbReference type="SAM" id="SignalP"/>
    </source>
</evidence>
<feature type="signal peptide" evidence="1">
    <location>
        <begin position="1"/>
        <end position="23"/>
    </location>
</feature>
<accession>A0A8J2YLQ0</accession>
<feature type="chain" id="PRO_5035242022" description="DUF3108 domain-containing protein" evidence="1">
    <location>
        <begin position="24"/>
        <end position="266"/>
    </location>
</feature>
<gene>
    <name evidence="2" type="ORF">GCM10007276_31210</name>
</gene>
<evidence type="ECO:0000313" key="2">
    <source>
        <dbReference type="EMBL" id="GGE51905.1"/>
    </source>
</evidence>
<organism evidence="2 3">
    <name type="scientific">Agaricicola taiwanensis</name>
    <dbReference type="NCBI Taxonomy" id="591372"/>
    <lineage>
        <taxon>Bacteria</taxon>
        <taxon>Pseudomonadati</taxon>
        <taxon>Pseudomonadota</taxon>
        <taxon>Alphaproteobacteria</taxon>
        <taxon>Rhodobacterales</taxon>
        <taxon>Paracoccaceae</taxon>
        <taxon>Agaricicola</taxon>
    </lineage>
</organism>
<evidence type="ECO:0000313" key="3">
    <source>
        <dbReference type="Proteomes" id="UP000602745"/>
    </source>
</evidence>
<keyword evidence="3" id="KW-1185">Reference proteome</keyword>
<dbReference type="AlphaFoldDB" id="A0A8J2YLQ0"/>
<reference evidence="2" key="2">
    <citation type="submission" date="2020-09" db="EMBL/GenBank/DDBJ databases">
        <authorList>
            <person name="Sun Q."/>
            <person name="Sedlacek I."/>
        </authorList>
    </citation>
    <scope>NUCLEOTIDE SEQUENCE</scope>
    <source>
        <strain evidence="2">CCM 7684</strain>
    </source>
</reference>
<reference evidence="2" key="1">
    <citation type="journal article" date="2014" name="Int. J. Syst. Evol. Microbiol.">
        <title>Complete genome sequence of Corynebacterium casei LMG S-19264T (=DSM 44701T), isolated from a smear-ripened cheese.</title>
        <authorList>
            <consortium name="US DOE Joint Genome Institute (JGI-PGF)"/>
            <person name="Walter F."/>
            <person name="Albersmeier A."/>
            <person name="Kalinowski J."/>
            <person name="Ruckert C."/>
        </authorList>
    </citation>
    <scope>NUCLEOTIDE SEQUENCE</scope>
    <source>
        <strain evidence="2">CCM 7684</strain>
    </source>
</reference>
<keyword evidence="1" id="KW-0732">Signal</keyword>